<feature type="transmembrane region" description="Helical" evidence="9">
    <location>
        <begin position="214"/>
        <end position="235"/>
    </location>
</feature>
<dbReference type="InterPro" id="IPR047347">
    <property type="entry name" value="YvaQ-like_sensor"/>
</dbReference>
<evidence type="ECO:0000256" key="9">
    <source>
        <dbReference type="SAM" id="Phobius"/>
    </source>
</evidence>
<feature type="transmembrane region" description="Helical" evidence="9">
    <location>
        <begin position="33"/>
        <end position="56"/>
    </location>
</feature>
<dbReference type="PANTHER" id="PTHR32089:SF112">
    <property type="entry name" value="LYSOZYME-LIKE PROTEIN-RELATED"/>
    <property type="match status" value="1"/>
</dbReference>
<dbReference type="SMART" id="SM00283">
    <property type="entry name" value="MA"/>
    <property type="match status" value="1"/>
</dbReference>
<dbReference type="Proteomes" id="UP000288024">
    <property type="component" value="Unassembled WGS sequence"/>
</dbReference>
<dbReference type="CDD" id="cd06225">
    <property type="entry name" value="HAMP"/>
    <property type="match status" value="1"/>
</dbReference>
<dbReference type="GO" id="GO:0005886">
    <property type="term" value="C:plasma membrane"/>
    <property type="evidence" value="ECO:0007669"/>
    <property type="project" value="UniProtKB-SubCell"/>
</dbReference>
<evidence type="ECO:0000256" key="5">
    <source>
        <dbReference type="ARBA" id="ARBA00029447"/>
    </source>
</evidence>
<keyword evidence="9" id="KW-1133">Transmembrane helix</keyword>
<reference evidence="12 13" key="1">
    <citation type="submission" date="2019-01" db="EMBL/GenBank/DDBJ databases">
        <title>Bacillus sp. M5HDSG1-1, whole genome shotgun sequence.</title>
        <authorList>
            <person name="Tuo L."/>
        </authorList>
    </citation>
    <scope>NUCLEOTIDE SEQUENCE [LARGE SCALE GENOMIC DNA]</scope>
    <source>
        <strain evidence="12 13">M5HDSG1-1</strain>
    </source>
</reference>
<evidence type="ECO:0000256" key="4">
    <source>
        <dbReference type="ARBA" id="ARBA00023224"/>
    </source>
</evidence>
<evidence type="ECO:0000313" key="12">
    <source>
        <dbReference type="EMBL" id="RVT67444.1"/>
    </source>
</evidence>
<evidence type="ECO:0000259" key="11">
    <source>
        <dbReference type="PROSITE" id="PS50885"/>
    </source>
</evidence>
<dbReference type="CDD" id="cd11386">
    <property type="entry name" value="MCP_signal"/>
    <property type="match status" value="1"/>
</dbReference>
<comment type="caution">
    <text evidence="12">The sequence shown here is derived from an EMBL/GenBank/DDBJ whole genome shotgun (WGS) entry which is preliminary data.</text>
</comment>
<keyword evidence="7" id="KW-0175">Coiled coil</keyword>
<dbReference type="PANTHER" id="PTHR32089">
    <property type="entry name" value="METHYL-ACCEPTING CHEMOTAXIS PROTEIN MCPB"/>
    <property type="match status" value="1"/>
</dbReference>
<evidence type="ECO:0000256" key="3">
    <source>
        <dbReference type="ARBA" id="ARBA00023136"/>
    </source>
</evidence>
<evidence type="ECO:0000256" key="6">
    <source>
        <dbReference type="PROSITE-ProRule" id="PRU00284"/>
    </source>
</evidence>
<evidence type="ECO:0000313" key="13">
    <source>
        <dbReference type="Proteomes" id="UP000288024"/>
    </source>
</evidence>
<feature type="compositionally biased region" description="Basic and acidic residues" evidence="8">
    <location>
        <begin position="311"/>
        <end position="320"/>
    </location>
</feature>
<sequence>MLIIHCEMDDKKSRGNKYKMRREGMKLVKNSKISIKILMIIIFSAISLITVGFYAINGMKNMAEGSEAMYNDRLIPNTWVSKIVSDDQASDRFVLELMLNEDDSRNEQLIEMYNKEADEINQYVSKLEQLDLSAEEKSALEKYKQSLTDISDTTGEALDLALENKNAEAYRLYSQEVITKREEMTDLLESLQQANEDQASKIAQENKDNYKTTLVISISIIAVFLLLSVLFGFYISRTIANPIKKLKSLMEKGENGDFSERAGYQSKDEIGSLSISFNSMADGIKELVETIGETSQALASSSEQLSASSEESSKASEHISETIQELAASSENQMTLMASSSKGINNVTGSTERISANAEKVAATAENTAEASKKGLRNIEEVTTQMNSINTNVGNLSVSINTLEGRIKEIGEITKAITDISSQTNLLALNAAIEAARAGEQGKGFAVVADEVRKLAEQSSQSAEQITSLISQIQVDTKTTIQSMSTAKNEVDLGLNIVQNAGNSFGEIEVSINDLVNLFEEVFVSLKELKDNTDVINVSVMEVNSMAEEAAANTENVSAATEEQVASMEEIAASSSSLANLAESLQELIRKFKV</sequence>
<protein>
    <submittedName>
        <fullName evidence="12">Methyl-accepting chemotaxis protein</fullName>
    </submittedName>
</protein>
<feature type="domain" description="HAMP" evidence="11">
    <location>
        <begin position="237"/>
        <end position="289"/>
    </location>
</feature>
<gene>
    <name evidence="12" type="ORF">EM808_02905</name>
</gene>
<keyword evidence="3 9" id="KW-0472">Membrane</keyword>
<dbReference type="SMART" id="SM00304">
    <property type="entry name" value="HAMP"/>
    <property type="match status" value="2"/>
</dbReference>
<dbReference type="GO" id="GO:0004888">
    <property type="term" value="F:transmembrane signaling receptor activity"/>
    <property type="evidence" value="ECO:0007669"/>
    <property type="project" value="InterPro"/>
</dbReference>
<dbReference type="AlphaFoldDB" id="A0A3S2TZH8"/>
<feature type="coiled-coil region" evidence="7">
    <location>
        <begin position="177"/>
        <end position="208"/>
    </location>
</feature>
<keyword evidence="13" id="KW-1185">Reference proteome</keyword>
<dbReference type="CDD" id="cd19411">
    <property type="entry name" value="MCP2201-like_sensor"/>
    <property type="match status" value="1"/>
</dbReference>
<evidence type="ECO:0000256" key="2">
    <source>
        <dbReference type="ARBA" id="ARBA00022475"/>
    </source>
</evidence>
<dbReference type="Gene3D" id="1.10.287.950">
    <property type="entry name" value="Methyl-accepting chemotaxis protein"/>
    <property type="match status" value="1"/>
</dbReference>
<feature type="domain" description="Methyl-accepting transducer" evidence="10">
    <location>
        <begin position="308"/>
        <end position="579"/>
    </location>
</feature>
<keyword evidence="4 6" id="KW-0807">Transducer</keyword>
<evidence type="ECO:0000259" key="10">
    <source>
        <dbReference type="PROSITE" id="PS50111"/>
    </source>
</evidence>
<comment type="subcellular location">
    <subcellularLocation>
        <location evidence="1">Cell membrane</location>
    </subcellularLocation>
</comment>
<dbReference type="InterPro" id="IPR003660">
    <property type="entry name" value="HAMP_dom"/>
</dbReference>
<dbReference type="InterPro" id="IPR004089">
    <property type="entry name" value="MCPsignal_dom"/>
</dbReference>
<accession>A0A3S2TZH8</accession>
<feature type="compositionally biased region" description="Low complexity" evidence="8">
    <location>
        <begin position="299"/>
        <end position="310"/>
    </location>
</feature>
<dbReference type="PRINTS" id="PR00260">
    <property type="entry name" value="CHEMTRNSDUCR"/>
</dbReference>
<name>A0A3S2TZH8_9BACI</name>
<evidence type="ECO:0000256" key="8">
    <source>
        <dbReference type="SAM" id="MobiDB-lite"/>
    </source>
</evidence>
<dbReference type="SUPFAM" id="SSF58104">
    <property type="entry name" value="Methyl-accepting chemotaxis protein (MCP) signaling domain"/>
    <property type="match status" value="1"/>
</dbReference>
<dbReference type="Pfam" id="PF00015">
    <property type="entry name" value="MCPsignal"/>
    <property type="match status" value="1"/>
</dbReference>
<dbReference type="PROSITE" id="PS50885">
    <property type="entry name" value="HAMP"/>
    <property type="match status" value="1"/>
</dbReference>
<dbReference type="Pfam" id="PF12729">
    <property type="entry name" value="4HB_MCP_1"/>
    <property type="match status" value="1"/>
</dbReference>
<dbReference type="PROSITE" id="PS50111">
    <property type="entry name" value="CHEMOTAXIS_TRANSDUC_2"/>
    <property type="match status" value="1"/>
</dbReference>
<dbReference type="GO" id="GO:0006935">
    <property type="term" value="P:chemotaxis"/>
    <property type="evidence" value="ECO:0007669"/>
    <property type="project" value="InterPro"/>
</dbReference>
<dbReference type="Pfam" id="PF00672">
    <property type="entry name" value="HAMP"/>
    <property type="match status" value="1"/>
</dbReference>
<dbReference type="InterPro" id="IPR024478">
    <property type="entry name" value="HlyB_4HB_MCP"/>
</dbReference>
<feature type="region of interest" description="Disordered" evidence="8">
    <location>
        <begin position="299"/>
        <end position="322"/>
    </location>
</feature>
<dbReference type="Gene3D" id="6.10.340.10">
    <property type="match status" value="1"/>
</dbReference>
<keyword evidence="2" id="KW-1003">Cell membrane</keyword>
<dbReference type="GO" id="GO:0007165">
    <property type="term" value="P:signal transduction"/>
    <property type="evidence" value="ECO:0007669"/>
    <property type="project" value="UniProtKB-KW"/>
</dbReference>
<comment type="similarity">
    <text evidence="5">Belongs to the methyl-accepting chemotaxis (MCP) protein family.</text>
</comment>
<evidence type="ECO:0000256" key="7">
    <source>
        <dbReference type="SAM" id="Coils"/>
    </source>
</evidence>
<proteinExistence type="inferred from homology"/>
<dbReference type="EMBL" id="RZTZ01000001">
    <property type="protein sequence ID" value="RVT67444.1"/>
    <property type="molecule type" value="Genomic_DNA"/>
</dbReference>
<keyword evidence="9" id="KW-0812">Transmembrane</keyword>
<organism evidence="12 13">
    <name type="scientific">Niallia taxi</name>
    <dbReference type="NCBI Taxonomy" id="2499688"/>
    <lineage>
        <taxon>Bacteria</taxon>
        <taxon>Bacillati</taxon>
        <taxon>Bacillota</taxon>
        <taxon>Bacilli</taxon>
        <taxon>Bacillales</taxon>
        <taxon>Bacillaceae</taxon>
        <taxon>Niallia</taxon>
    </lineage>
</organism>
<evidence type="ECO:0000256" key="1">
    <source>
        <dbReference type="ARBA" id="ARBA00004236"/>
    </source>
</evidence>
<dbReference type="InterPro" id="IPR004090">
    <property type="entry name" value="Chemotax_Me-accpt_rcpt"/>
</dbReference>